<gene>
    <name evidence="1" type="ORF">CRN52_16650</name>
</gene>
<dbReference type="InterPro" id="IPR011990">
    <property type="entry name" value="TPR-like_helical_dom_sf"/>
</dbReference>
<comment type="caution">
    <text evidence="1">The sequence shown here is derived from an EMBL/GenBank/DDBJ whole genome shotgun (WGS) entry which is preliminary data.</text>
</comment>
<dbReference type="RefSeq" id="WP_103200803.1">
    <property type="nucleotide sequence ID" value="NZ_JASMUA010000010.1"/>
</dbReference>
<dbReference type="SUPFAM" id="SSF48452">
    <property type="entry name" value="TPR-like"/>
    <property type="match status" value="1"/>
</dbReference>
<dbReference type="Proteomes" id="UP000237466">
    <property type="component" value="Unassembled WGS sequence"/>
</dbReference>
<dbReference type="EMBL" id="PDGH01000113">
    <property type="protein sequence ID" value="POB45621.1"/>
    <property type="molecule type" value="Genomic_DNA"/>
</dbReference>
<name>A0A2S3R0B6_VIBVL</name>
<dbReference type="InterPro" id="IPR019734">
    <property type="entry name" value="TPR_rpt"/>
</dbReference>
<proteinExistence type="predicted"/>
<dbReference type="AlphaFoldDB" id="A0A2S3R0B6"/>
<dbReference type="Gene3D" id="1.25.40.10">
    <property type="entry name" value="Tetratricopeptide repeat domain"/>
    <property type="match status" value="1"/>
</dbReference>
<sequence>MDKSQLQLDAELRQIKARVNSEPAEVLKVAEQCYIRAEQIVYPEAEIEALLIQSHCCWCLMDYRRGLKLIKEAHSKQNRLDNDDRLPQILHLHALQYWGQAKYYSAQQYWINALEQSALIDETEIQIEALIGLGNVWRITNDYKLAASTHELAVKVANNARINWAEGKARILLAWDYYLLNNYVEMLTILDGASEVLKDYPDNTWQAEIWDFRGLALLGLERLDAADEATKKAHDLAVEHNLTWMKAHSFISRARLELLRKNTLNASVLLDQAEISALQFDNGELLSQICFQQSKVAEEQGNFEVAYQAFRKYRHYSLQMLREQTSRVGLDKARSSKRQLEQRARKLINRIRAQHEYDPERQFSNVVSETYWWEQLVLFKTELKQSNHSIIMIQHADPAYLEVCTELAHSLSTPKDLISRLSSDRVAMLISEKDEPADALFHVVSTMISIYPWQRRGLNGPLPQLSLQDILTFPFTLEQLEDSHRTKTKGKKKHGKAAE</sequence>
<evidence type="ECO:0000313" key="1">
    <source>
        <dbReference type="EMBL" id="POB45621.1"/>
    </source>
</evidence>
<organism evidence="1 2">
    <name type="scientific">Vibrio vulnificus</name>
    <dbReference type="NCBI Taxonomy" id="672"/>
    <lineage>
        <taxon>Bacteria</taxon>
        <taxon>Pseudomonadati</taxon>
        <taxon>Pseudomonadota</taxon>
        <taxon>Gammaproteobacteria</taxon>
        <taxon>Vibrionales</taxon>
        <taxon>Vibrionaceae</taxon>
        <taxon>Vibrio</taxon>
    </lineage>
</organism>
<accession>A0A2S3R0B6</accession>
<reference evidence="1 2" key="1">
    <citation type="journal article" date="2018" name="Front. Microbiol.">
        <title>Phylogeny of Vibrio vulnificus from the Analysis of the Core-Genome: Implications for Intra-Species Taxonomy.</title>
        <authorList>
            <person name="Roig F.J."/>
            <person name="Gonzalez-Candelas F."/>
            <person name="Sanjuan E."/>
            <person name="Fouz B."/>
            <person name="Feil E.J."/>
            <person name="Llorens C."/>
            <person name="Baker-Austin C."/>
            <person name="Oliver J.D."/>
            <person name="Danin-Poleg Y."/>
            <person name="Gibas C.J."/>
            <person name="Kashi Y."/>
            <person name="Gulig P.A."/>
            <person name="Morrison S.S."/>
            <person name="Amaro C."/>
        </authorList>
    </citation>
    <scope>NUCLEOTIDE SEQUENCE [LARGE SCALE GENOMIC DNA]</scope>
    <source>
        <strain evidence="1 2">CECT4608</strain>
    </source>
</reference>
<protein>
    <submittedName>
        <fullName evidence="1">Uncharacterized protein</fullName>
    </submittedName>
</protein>
<dbReference type="SMART" id="SM00028">
    <property type="entry name" value="TPR"/>
    <property type="match status" value="3"/>
</dbReference>
<evidence type="ECO:0000313" key="2">
    <source>
        <dbReference type="Proteomes" id="UP000237466"/>
    </source>
</evidence>